<accession>A0A5C6DW13</accession>
<protein>
    <submittedName>
        <fullName evidence="2">Uncharacterized protein</fullName>
    </submittedName>
</protein>
<dbReference type="AlphaFoldDB" id="A0A5C6DW13"/>
<dbReference type="Gene3D" id="1.25.40.10">
    <property type="entry name" value="Tetratricopeptide repeat domain"/>
    <property type="match status" value="1"/>
</dbReference>
<evidence type="ECO:0000313" key="3">
    <source>
        <dbReference type="Proteomes" id="UP000319143"/>
    </source>
</evidence>
<keyword evidence="1" id="KW-1133">Transmembrane helix</keyword>
<dbReference type="SUPFAM" id="SSF48452">
    <property type="entry name" value="TPR-like"/>
    <property type="match status" value="1"/>
</dbReference>
<name>A0A5C6DW13_9BACT</name>
<dbReference type="Proteomes" id="UP000319143">
    <property type="component" value="Unassembled WGS sequence"/>
</dbReference>
<comment type="caution">
    <text evidence="2">The sequence shown here is derived from an EMBL/GenBank/DDBJ whole genome shotgun (WGS) entry which is preliminary data.</text>
</comment>
<proteinExistence type="predicted"/>
<organism evidence="2 3">
    <name type="scientific">Novipirellula artificiosorum</name>
    <dbReference type="NCBI Taxonomy" id="2528016"/>
    <lineage>
        <taxon>Bacteria</taxon>
        <taxon>Pseudomonadati</taxon>
        <taxon>Planctomycetota</taxon>
        <taxon>Planctomycetia</taxon>
        <taxon>Pirellulales</taxon>
        <taxon>Pirellulaceae</taxon>
        <taxon>Novipirellula</taxon>
    </lineage>
</organism>
<feature type="transmembrane region" description="Helical" evidence="1">
    <location>
        <begin position="7"/>
        <end position="27"/>
    </location>
</feature>
<reference evidence="2 3" key="1">
    <citation type="submission" date="2019-02" db="EMBL/GenBank/DDBJ databases">
        <title>Deep-cultivation of Planctomycetes and their phenomic and genomic characterization uncovers novel biology.</title>
        <authorList>
            <person name="Wiegand S."/>
            <person name="Jogler M."/>
            <person name="Boedeker C."/>
            <person name="Pinto D."/>
            <person name="Vollmers J."/>
            <person name="Rivas-Marin E."/>
            <person name="Kohn T."/>
            <person name="Peeters S.H."/>
            <person name="Heuer A."/>
            <person name="Rast P."/>
            <person name="Oberbeckmann S."/>
            <person name="Bunk B."/>
            <person name="Jeske O."/>
            <person name="Meyerdierks A."/>
            <person name="Storesund J.E."/>
            <person name="Kallscheuer N."/>
            <person name="Luecker S."/>
            <person name="Lage O.M."/>
            <person name="Pohl T."/>
            <person name="Merkel B.J."/>
            <person name="Hornburger P."/>
            <person name="Mueller R.-W."/>
            <person name="Bruemmer F."/>
            <person name="Labrenz M."/>
            <person name="Spormann A.M."/>
            <person name="Op Den Camp H."/>
            <person name="Overmann J."/>
            <person name="Amann R."/>
            <person name="Jetten M.S.M."/>
            <person name="Mascher T."/>
            <person name="Medema M.H."/>
            <person name="Devos D.P."/>
            <person name="Kaster A.-K."/>
            <person name="Ovreas L."/>
            <person name="Rohde M."/>
            <person name="Galperin M.Y."/>
            <person name="Jogler C."/>
        </authorList>
    </citation>
    <scope>NUCLEOTIDE SEQUENCE [LARGE SCALE GENOMIC DNA]</scope>
    <source>
        <strain evidence="2 3">Poly41</strain>
    </source>
</reference>
<evidence type="ECO:0000313" key="2">
    <source>
        <dbReference type="EMBL" id="TWU39246.1"/>
    </source>
</evidence>
<dbReference type="InterPro" id="IPR011990">
    <property type="entry name" value="TPR-like_helical_dom_sf"/>
</dbReference>
<keyword evidence="3" id="KW-1185">Reference proteome</keyword>
<evidence type="ECO:0000256" key="1">
    <source>
        <dbReference type="SAM" id="Phobius"/>
    </source>
</evidence>
<keyword evidence="1" id="KW-0472">Membrane</keyword>
<dbReference type="EMBL" id="SJPV01000003">
    <property type="protein sequence ID" value="TWU39246.1"/>
    <property type="molecule type" value="Genomic_DNA"/>
</dbReference>
<sequence length="1122" mass="126003">MFVVLGVIALGVMLFCGGIGLVVFFAARQIAQPSSGIEQPERVGGFQADADRFNQVLARLSSDPGFKPTTTDPELERFLERSIEDSTAGDEIAFSRDQFIEAVANSKASGGSFGFLDRLTLRTWLDEYPPAPASLDDFTRVIDIRMAPSGNLAEVDLLSYSEESQIDALEWFLAKENDQWRLYDWQRMAFGRRMSDEYASYIKGEPPIDEGYDLAMELLSEAEIAWYEDRREEARRLLLEAEKKPMLAADRSVARLRTAHTWMRLEEYDEAIRVMKTISDPNGMWGVWPSMAVCLWSLDRNEDALEAARNAEKQAPDHPNTRWILSEVLRDLDRDDEAAGYAVKALQVCPHDPTLIRSVVDRLRVEDVPVLVELQAVAGNNEDWASLLDAAIYDEPFAKKLAEEISARDTLPKGLHQLARGALAWANEDHDLAATHFLAAERAAERESLKSLAAENYLSLRMLEDRYDELFSESDDLNATLKSLFLLACEDELYCDEALLLQSLEKRSSDLPIGWATGLKAWAEFMLDQHETAFADFDAFDKWLDANPDSLSEQDRWVIDTTDYYLASLLLRLGRPMEVIQRWPESVARHEQVGTSLLQTGNREQIVAFLKDTQQTPSESVELQRLRLQAAEAFFDGDARRGDELQQQAVELSRSVYSDDQTYWADELLRQRAIDLVWSRLIRQGQTEIAGASEMTPEDRETFMLAAISESVDLRDAEQVQVWAKQAENMGIVSGDSYASIQAQIGEFELARGHSAASAEAFKRAVDHTETDRTWYRQHQVENVMEALLLSKHADRIEQARSWLSTQSSESDGVPLRVTVDLAAGDSETLVSALQQVDPDDVSSWLSQSLTRKLLLPQLDKAWALELLQQHPVTISSVPCAATGELVMGEGGDITLAVVQRLIGEALGERFVAKSIPVKPLEQDDAAWMVTSSTGQRVLVQWSHPKYEIGELPPMLASSLSEPLRRMTICILDDLPSAQERLFQVASRAAGETAILFCWDNQDRKWIGPDLSQKLKWDDRVPVSPSMPIVTLIETLETDDDADFVDLEEWDKRLQDSGGELDIFLTLSAGPVVERLPGVLVGVNSEEYDLLVRPRRDSVLDPLVKNGVVYTTYSSMIEHDGP</sequence>
<keyword evidence="1" id="KW-0812">Transmembrane</keyword>
<gene>
    <name evidence="2" type="ORF">Poly41_20680</name>
</gene>